<dbReference type="KEGG" id="emc:129335767"/>
<dbReference type="Gene3D" id="3.10.100.10">
    <property type="entry name" value="Mannose-Binding Protein A, subunit A"/>
    <property type="match status" value="1"/>
</dbReference>
<reference evidence="5" key="1">
    <citation type="submission" date="2025-08" db="UniProtKB">
        <authorList>
            <consortium name="RefSeq"/>
        </authorList>
    </citation>
    <scope>IDENTIFICATION</scope>
    <source>
        <tissue evidence="5">Blood</tissue>
    </source>
</reference>
<evidence type="ECO:0000313" key="5">
    <source>
        <dbReference type="RefSeq" id="XP_054844533.1"/>
    </source>
</evidence>
<dbReference type="InterPro" id="IPR018378">
    <property type="entry name" value="C-type_lectin_CS"/>
</dbReference>
<dbReference type="Pfam" id="PF00059">
    <property type="entry name" value="Lectin_C"/>
    <property type="match status" value="1"/>
</dbReference>
<organism evidence="4 5">
    <name type="scientific">Eublepharis macularius</name>
    <name type="common">Leopard gecko</name>
    <name type="synonym">Cyrtodactylus macularius</name>
    <dbReference type="NCBI Taxonomy" id="481883"/>
    <lineage>
        <taxon>Eukaryota</taxon>
        <taxon>Metazoa</taxon>
        <taxon>Chordata</taxon>
        <taxon>Craniata</taxon>
        <taxon>Vertebrata</taxon>
        <taxon>Euteleostomi</taxon>
        <taxon>Lepidosauria</taxon>
        <taxon>Squamata</taxon>
        <taxon>Bifurcata</taxon>
        <taxon>Gekkota</taxon>
        <taxon>Eublepharidae</taxon>
        <taxon>Eublepharinae</taxon>
        <taxon>Eublepharis</taxon>
    </lineage>
</organism>
<protein>
    <submittedName>
        <fullName evidence="5">C-type lectin lectoxin-Enh2-like</fullName>
    </submittedName>
</protein>
<dbReference type="InterPro" id="IPR016187">
    <property type="entry name" value="CTDL_fold"/>
</dbReference>
<keyword evidence="4" id="KW-1185">Reference proteome</keyword>
<proteinExistence type="predicted"/>
<dbReference type="PROSITE" id="PS00615">
    <property type="entry name" value="C_TYPE_LECTIN_1"/>
    <property type="match status" value="1"/>
</dbReference>
<dbReference type="AlphaFoldDB" id="A0AA97L6Z3"/>
<evidence type="ECO:0000313" key="4">
    <source>
        <dbReference type="Proteomes" id="UP001190640"/>
    </source>
</evidence>
<dbReference type="Proteomes" id="UP001190640">
    <property type="component" value="Chromosome 9"/>
</dbReference>
<dbReference type="InterPro" id="IPR050111">
    <property type="entry name" value="C-type_lectin/snaclec_domain"/>
</dbReference>
<evidence type="ECO:0000259" key="3">
    <source>
        <dbReference type="PROSITE" id="PS50041"/>
    </source>
</evidence>
<feature type="domain" description="C-type lectin" evidence="3">
    <location>
        <begin position="48"/>
        <end position="109"/>
    </location>
</feature>
<dbReference type="PANTHER" id="PTHR22803">
    <property type="entry name" value="MANNOSE, PHOSPHOLIPASE, LECTIN RECEPTOR RELATED"/>
    <property type="match status" value="1"/>
</dbReference>
<dbReference type="SUPFAM" id="SSF56436">
    <property type="entry name" value="C-type lectin-like"/>
    <property type="match status" value="1"/>
</dbReference>
<keyword evidence="2" id="KW-0732">Signal</keyword>
<dbReference type="InterPro" id="IPR001304">
    <property type="entry name" value="C-type_lectin-like"/>
</dbReference>
<evidence type="ECO:0000256" key="2">
    <source>
        <dbReference type="SAM" id="SignalP"/>
    </source>
</evidence>
<accession>A0AA97L6Z3</accession>
<keyword evidence="1" id="KW-1015">Disulfide bond</keyword>
<dbReference type="PROSITE" id="PS50041">
    <property type="entry name" value="C_TYPE_LECTIN_2"/>
    <property type="match status" value="1"/>
</dbReference>
<feature type="chain" id="PRO_5041688772" evidence="2">
    <location>
        <begin position="25"/>
        <end position="112"/>
    </location>
</feature>
<sequence length="112" mass="12889">MAALTYQHLFSLLAVYVIFPGTNAVNCPPSWLAFQQFCYGVVATERTWMDSETRNWAWSDWSPFFYQAWSDGEPNNFGGGEFCVHVSKKDEFKLWNDADCKIKMPSLCKAKL</sequence>
<evidence type="ECO:0000256" key="1">
    <source>
        <dbReference type="ARBA" id="ARBA00023157"/>
    </source>
</evidence>
<dbReference type="GeneID" id="129335767"/>
<dbReference type="InterPro" id="IPR016186">
    <property type="entry name" value="C-type_lectin-like/link_sf"/>
</dbReference>
<gene>
    <name evidence="5" type="primary">LOC129335767</name>
</gene>
<name>A0AA97L6Z3_EUBMA</name>
<feature type="signal peptide" evidence="2">
    <location>
        <begin position="1"/>
        <end position="24"/>
    </location>
</feature>
<dbReference type="RefSeq" id="XP_054844533.1">
    <property type="nucleotide sequence ID" value="XM_054988558.1"/>
</dbReference>